<evidence type="ECO:0000256" key="1">
    <source>
        <dbReference type="SAM" id="SignalP"/>
    </source>
</evidence>
<protein>
    <submittedName>
        <fullName evidence="3">Tail fiber protein</fullName>
    </submittedName>
</protein>
<feature type="chain" id="PRO_5045447789" evidence="1">
    <location>
        <begin position="28"/>
        <end position="223"/>
    </location>
</feature>
<gene>
    <name evidence="3" type="ORF">LRP50_09955</name>
</gene>
<accession>A0ABT5QZN8</accession>
<dbReference type="SUPFAM" id="SSF88874">
    <property type="entry name" value="Receptor-binding domain of short tail fibre protein gp12"/>
    <property type="match status" value="1"/>
</dbReference>
<proteinExistence type="predicted"/>
<evidence type="ECO:0000259" key="2">
    <source>
        <dbReference type="Pfam" id="PF07484"/>
    </source>
</evidence>
<dbReference type="EMBL" id="JAJUBC010000009">
    <property type="protein sequence ID" value="MDD1793449.1"/>
    <property type="molecule type" value="Genomic_DNA"/>
</dbReference>
<evidence type="ECO:0000313" key="3">
    <source>
        <dbReference type="EMBL" id="MDD1793449.1"/>
    </source>
</evidence>
<keyword evidence="4" id="KW-1185">Reference proteome</keyword>
<comment type="caution">
    <text evidence="3">The sequence shown here is derived from an EMBL/GenBank/DDBJ whole genome shotgun (WGS) entry which is preliminary data.</text>
</comment>
<dbReference type="Pfam" id="PF07484">
    <property type="entry name" value="Collar"/>
    <property type="match status" value="1"/>
</dbReference>
<sequence length="223" mass="24190">MNKINKITTPAMMALIISAYIPIPAQACSANTAIGEICYMASNFCPRGFHYLSGALLSVGEYTALFSLLGTTYGSWGNFAFGIPDLRGKVAISQGEGPATDAYYQGSPGGYEWWWLTNRQVSQHTHNSRIPFEISAGQSTLPIYETGQPATQDGANHFSSAPTYSDEQGSIAQVPFFSSHSEKASDLINVGDFNNRHLPVELSQPSIALTACISYDGEYPRKK</sequence>
<evidence type="ECO:0000313" key="4">
    <source>
        <dbReference type="Proteomes" id="UP001149400"/>
    </source>
</evidence>
<reference evidence="3" key="1">
    <citation type="submission" date="2021-12" db="EMBL/GenBank/DDBJ databases">
        <title>Enterovibrio ZSDZ35 sp. nov. and Enterovibrio ZSDZ42 sp. nov., isolated from coastal seawater in Qingdao.</title>
        <authorList>
            <person name="Zhang P."/>
        </authorList>
    </citation>
    <scope>NUCLEOTIDE SEQUENCE</scope>
    <source>
        <strain evidence="3">ZSDZ42</strain>
    </source>
</reference>
<dbReference type="Proteomes" id="UP001149400">
    <property type="component" value="Unassembled WGS sequence"/>
</dbReference>
<dbReference type="RefSeq" id="WP_274164307.1">
    <property type="nucleotide sequence ID" value="NZ_JAJUBC010000009.1"/>
</dbReference>
<dbReference type="Gene3D" id="3.90.1340.10">
    <property type="entry name" value="Phage tail collar domain"/>
    <property type="match status" value="1"/>
</dbReference>
<organism evidence="3 4">
    <name type="scientific">Enterovibrio gelatinilyticus</name>
    <dbReference type="NCBI Taxonomy" id="2899819"/>
    <lineage>
        <taxon>Bacteria</taxon>
        <taxon>Pseudomonadati</taxon>
        <taxon>Pseudomonadota</taxon>
        <taxon>Gammaproteobacteria</taxon>
        <taxon>Vibrionales</taxon>
        <taxon>Vibrionaceae</taxon>
        <taxon>Enterovibrio</taxon>
    </lineage>
</organism>
<name>A0ABT5QZN8_9GAMM</name>
<feature type="domain" description="Phage tail collar" evidence="2">
    <location>
        <begin position="35"/>
        <end position="90"/>
    </location>
</feature>
<keyword evidence="1" id="KW-0732">Signal</keyword>
<dbReference type="InterPro" id="IPR037053">
    <property type="entry name" value="Phage_tail_collar_dom_sf"/>
</dbReference>
<feature type="signal peptide" evidence="1">
    <location>
        <begin position="1"/>
        <end position="27"/>
    </location>
</feature>
<dbReference type="InterPro" id="IPR011083">
    <property type="entry name" value="Phage_tail_collar_dom"/>
</dbReference>